<dbReference type="SUPFAM" id="SSF54909">
    <property type="entry name" value="Dimeric alpha+beta barrel"/>
    <property type="match status" value="1"/>
</dbReference>
<dbReference type="Pfam" id="PF03795">
    <property type="entry name" value="YCII"/>
    <property type="match status" value="1"/>
</dbReference>
<dbReference type="InterPro" id="IPR005545">
    <property type="entry name" value="YCII"/>
</dbReference>
<name>A0ABN4G1C4_9BURK</name>
<organism evidence="3 4">
    <name type="scientific">Pandoraea vervacti</name>
    <dbReference type="NCBI Taxonomy" id="656178"/>
    <lineage>
        <taxon>Bacteria</taxon>
        <taxon>Pseudomonadati</taxon>
        <taxon>Pseudomonadota</taxon>
        <taxon>Betaproteobacteria</taxon>
        <taxon>Burkholderiales</taxon>
        <taxon>Burkholderiaceae</taxon>
        <taxon>Pandoraea</taxon>
    </lineage>
</organism>
<sequence length="102" mass="11217">MLFAITLNYLRPGQEVRAQLEGHKTWLVDNIRQGRILIAGPLLDGTGGFILAHGEQEADIQQMVATDPFAVHQLAGFSIHAITPAIRAEGFPQMWAEQAKVI</sequence>
<proteinExistence type="inferred from homology"/>
<evidence type="ECO:0000313" key="4">
    <source>
        <dbReference type="Proteomes" id="UP000035085"/>
    </source>
</evidence>
<protein>
    <recommendedName>
        <fullName evidence="2">YCII-related domain-containing protein</fullName>
    </recommendedName>
</protein>
<comment type="similarity">
    <text evidence="1">Belongs to the YciI family.</text>
</comment>
<gene>
    <name evidence="3" type="ORF">UC34_08150</name>
</gene>
<dbReference type="PANTHER" id="PTHR37828">
    <property type="entry name" value="GSR2449 PROTEIN"/>
    <property type="match status" value="1"/>
</dbReference>
<evidence type="ECO:0000256" key="1">
    <source>
        <dbReference type="ARBA" id="ARBA00007689"/>
    </source>
</evidence>
<dbReference type="PANTHER" id="PTHR37828:SF1">
    <property type="entry name" value="YCII-RELATED DOMAIN-CONTAINING PROTEIN"/>
    <property type="match status" value="1"/>
</dbReference>
<dbReference type="RefSeq" id="WP_044455140.1">
    <property type="nucleotide sequence ID" value="NZ_CP010897.2"/>
</dbReference>
<accession>A0ABN4G1C4</accession>
<dbReference type="EMBL" id="CP010897">
    <property type="protein sequence ID" value="AJP56971.1"/>
    <property type="molecule type" value="Genomic_DNA"/>
</dbReference>
<dbReference type="Gene3D" id="3.30.70.1060">
    <property type="entry name" value="Dimeric alpha+beta barrel"/>
    <property type="match status" value="1"/>
</dbReference>
<dbReference type="InterPro" id="IPR011008">
    <property type="entry name" value="Dimeric_a/b-barrel"/>
</dbReference>
<feature type="domain" description="YCII-related" evidence="2">
    <location>
        <begin position="1"/>
        <end position="71"/>
    </location>
</feature>
<dbReference type="Proteomes" id="UP000035085">
    <property type="component" value="Chromosome"/>
</dbReference>
<keyword evidence="4" id="KW-1185">Reference proteome</keyword>
<evidence type="ECO:0000259" key="2">
    <source>
        <dbReference type="Pfam" id="PF03795"/>
    </source>
</evidence>
<reference evidence="4" key="1">
    <citation type="submission" date="2015-02" db="EMBL/GenBank/DDBJ databases">
        <title>Complete Genome Sequencing of Pandoraea vervacti NS15 sp. nov.</title>
        <authorList>
            <person name="Chan K.-G."/>
        </authorList>
    </citation>
    <scope>NUCLEOTIDE SEQUENCE [LARGE SCALE GENOMIC DNA]</scope>
    <source>
        <strain evidence="4">NS15</strain>
    </source>
</reference>
<evidence type="ECO:0000313" key="3">
    <source>
        <dbReference type="EMBL" id="AJP56971.1"/>
    </source>
</evidence>